<reference evidence="2" key="2">
    <citation type="submission" date="2020-09" db="EMBL/GenBank/DDBJ databases">
        <authorList>
            <person name="Sun Q."/>
            <person name="Zhou Y."/>
        </authorList>
    </citation>
    <scope>NUCLEOTIDE SEQUENCE</scope>
    <source>
        <strain evidence="2">CGMCC 1.16134</strain>
    </source>
</reference>
<name>A0A917FG65_9BACL</name>
<gene>
    <name evidence="2" type="ORF">GCM10010912_17450</name>
</gene>
<sequence>MGIIDIILLLLYVIAIVTAVYILFKHRSYFHERFKKGVVSVFMLAMLFFLAAYTFKMAIVLLIRASTVFGFASPELSVWLLEGWTLAQIGTTGGLIALAWLTWTGRYDQFVQLRRLDKKIEEDIDDADA</sequence>
<dbReference type="AlphaFoldDB" id="A0A917FG65"/>
<evidence type="ECO:0000256" key="1">
    <source>
        <dbReference type="SAM" id="Phobius"/>
    </source>
</evidence>
<dbReference type="RefSeq" id="WP_189023921.1">
    <property type="nucleotide sequence ID" value="NZ_BMKR01000006.1"/>
</dbReference>
<keyword evidence="1" id="KW-1133">Transmembrane helix</keyword>
<reference evidence="2" key="1">
    <citation type="journal article" date="2014" name="Int. J. Syst. Evol. Microbiol.">
        <title>Complete genome sequence of Corynebacterium casei LMG S-19264T (=DSM 44701T), isolated from a smear-ripened cheese.</title>
        <authorList>
            <consortium name="US DOE Joint Genome Institute (JGI-PGF)"/>
            <person name="Walter F."/>
            <person name="Albersmeier A."/>
            <person name="Kalinowski J."/>
            <person name="Ruckert C."/>
        </authorList>
    </citation>
    <scope>NUCLEOTIDE SEQUENCE</scope>
    <source>
        <strain evidence="2">CGMCC 1.16134</strain>
    </source>
</reference>
<keyword evidence="1" id="KW-0812">Transmembrane</keyword>
<dbReference type="Proteomes" id="UP000637643">
    <property type="component" value="Unassembled WGS sequence"/>
</dbReference>
<keyword evidence="3" id="KW-1185">Reference proteome</keyword>
<dbReference type="EMBL" id="BMKR01000006">
    <property type="protein sequence ID" value="GGF72744.1"/>
    <property type="molecule type" value="Genomic_DNA"/>
</dbReference>
<protein>
    <submittedName>
        <fullName evidence="2">Uncharacterized protein</fullName>
    </submittedName>
</protein>
<feature type="transmembrane region" description="Helical" evidence="1">
    <location>
        <begin position="83"/>
        <end position="105"/>
    </location>
</feature>
<comment type="caution">
    <text evidence="2">The sequence shown here is derived from an EMBL/GenBank/DDBJ whole genome shotgun (WGS) entry which is preliminary data.</text>
</comment>
<feature type="transmembrane region" description="Helical" evidence="1">
    <location>
        <begin position="36"/>
        <end position="63"/>
    </location>
</feature>
<accession>A0A917FG65</accession>
<evidence type="ECO:0000313" key="2">
    <source>
        <dbReference type="EMBL" id="GGF72744.1"/>
    </source>
</evidence>
<evidence type="ECO:0000313" key="3">
    <source>
        <dbReference type="Proteomes" id="UP000637643"/>
    </source>
</evidence>
<keyword evidence="1" id="KW-0472">Membrane</keyword>
<organism evidence="2 3">
    <name type="scientific">Paenibacillus albidus</name>
    <dbReference type="NCBI Taxonomy" id="2041023"/>
    <lineage>
        <taxon>Bacteria</taxon>
        <taxon>Bacillati</taxon>
        <taxon>Bacillota</taxon>
        <taxon>Bacilli</taxon>
        <taxon>Bacillales</taxon>
        <taxon>Paenibacillaceae</taxon>
        <taxon>Paenibacillus</taxon>
    </lineage>
</organism>
<proteinExistence type="predicted"/>
<feature type="transmembrane region" description="Helical" evidence="1">
    <location>
        <begin position="6"/>
        <end position="24"/>
    </location>
</feature>